<gene>
    <name evidence="7" type="ORF">ENSA7_33460</name>
</gene>
<keyword evidence="3 6" id="KW-0812">Transmembrane</keyword>
<evidence type="ECO:0000256" key="2">
    <source>
        <dbReference type="ARBA" id="ARBA00022475"/>
    </source>
</evidence>
<dbReference type="AlphaFoldDB" id="A0A2S9YPC4"/>
<proteinExistence type="predicted"/>
<keyword evidence="5 6" id="KW-0472">Membrane</keyword>
<evidence type="ECO:0000256" key="6">
    <source>
        <dbReference type="SAM" id="Phobius"/>
    </source>
</evidence>
<sequence>MSEPATTHPSVRVTLATLGALLALTVLTTALAFAPLGAAWHLIAALGLAALKASLVAAIYMHLAREPRLVHAVALAGLGWLLLLLTGVLAELAAR</sequence>
<feature type="transmembrane region" description="Helical" evidence="6">
    <location>
        <begin position="72"/>
        <end position="94"/>
    </location>
</feature>
<dbReference type="GO" id="GO:0005886">
    <property type="term" value="C:plasma membrane"/>
    <property type="evidence" value="ECO:0007669"/>
    <property type="project" value="UniProtKB-SubCell"/>
</dbReference>
<dbReference type="Pfam" id="PF03626">
    <property type="entry name" value="COX4_pro"/>
    <property type="match status" value="1"/>
</dbReference>
<evidence type="ECO:0000313" key="8">
    <source>
        <dbReference type="Proteomes" id="UP000238823"/>
    </source>
</evidence>
<comment type="subcellular location">
    <subcellularLocation>
        <location evidence="1">Cell membrane</location>
        <topology evidence="1">Multi-pass membrane protein</topology>
    </subcellularLocation>
</comment>
<dbReference type="EMBL" id="PVNL01000063">
    <property type="protein sequence ID" value="PRQ06922.1"/>
    <property type="molecule type" value="Genomic_DNA"/>
</dbReference>
<organism evidence="7 8">
    <name type="scientific">Enhygromyxa salina</name>
    <dbReference type="NCBI Taxonomy" id="215803"/>
    <lineage>
        <taxon>Bacteria</taxon>
        <taxon>Pseudomonadati</taxon>
        <taxon>Myxococcota</taxon>
        <taxon>Polyangia</taxon>
        <taxon>Nannocystales</taxon>
        <taxon>Nannocystaceae</taxon>
        <taxon>Enhygromyxa</taxon>
    </lineage>
</organism>
<accession>A0A2S9YPC4</accession>
<feature type="transmembrane region" description="Helical" evidence="6">
    <location>
        <begin position="12"/>
        <end position="33"/>
    </location>
</feature>
<evidence type="ECO:0000313" key="7">
    <source>
        <dbReference type="EMBL" id="PRQ06922.1"/>
    </source>
</evidence>
<evidence type="ECO:0000256" key="3">
    <source>
        <dbReference type="ARBA" id="ARBA00022692"/>
    </source>
</evidence>
<dbReference type="InterPro" id="IPR005171">
    <property type="entry name" value="Cyt_c_oxidase_su4_prok"/>
</dbReference>
<evidence type="ECO:0000256" key="5">
    <source>
        <dbReference type="ARBA" id="ARBA00023136"/>
    </source>
</evidence>
<reference evidence="7 8" key="1">
    <citation type="submission" date="2018-03" db="EMBL/GenBank/DDBJ databases">
        <title>Draft Genome Sequences of the Obligatory Marine Myxobacteria Enhygromyxa salina SWB007.</title>
        <authorList>
            <person name="Poehlein A."/>
            <person name="Moghaddam J.A."/>
            <person name="Harms H."/>
            <person name="Alanjari M."/>
            <person name="Koenig G.M."/>
            <person name="Daniel R."/>
            <person name="Schaeberle T.F."/>
        </authorList>
    </citation>
    <scope>NUCLEOTIDE SEQUENCE [LARGE SCALE GENOMIC DNA]</scope>
    <source>
        <strain evidence="7 8">SWB007</strain>
    </source>
</reference>
<keyword evidence="2" id="KW-1003">Cell membrane</keyword>
<name>A0A2S9YPC4_9BACT</name>
<keyword evidence="4 6" id="KW-1133">Transmembrane helix</keyword>
<protein>
    <submittedName>
        <fullName evidence="7">Uncharacterized protein</fullName>
    </submittedName>
</protein>
<feature type="transmembrane region" description="Helical" evidence="6">
    <location>
        <begin position="39"/>
        <end position="60"/>
    </location>
</feature>
<evidence type="ECO:0000256" key="4">
    <source>
        <dbReference type="ARBA" id="ARBA00022989"/>
    </source>
</evidence>
<dbReference type="Proteomes" id="UP000238823">
    <property type="component" value="Unassembled WGS sequence"/>
</dbReference>
<comment type="caution">
    <text evidence="7">The sequence shown here is derived from an EMBL/GenBank/DDBJ whole genome shotgun (WGS) entry which is preliminary data.</text>
</comment>
<evidence type="ECO:0000256" key="1">
    <source>
        <dbReference type="ARBA" id="ARBA00004651"/>
    </source>
</evidence>
<dbReference type="RefSeq" id="WP_106090344.1">
    <property type="nucleotide sequence ID" value="NZ_PVNL01000063.1"/>
</dbReference>